<dbReference type="OrthoDB" id="9811244at2"/>
<reference evidence="7 8" key="1">
    <citation type="submission" date="2010-08" db="EMBL/GenBank/DDBJ databases">
        <title>Complete sequence of Clostridium cellulovorans 743B.</title>
        <authorList>
            <consortium name="US DOE Joint Genome Institute"/>
            <person name="Lucas S."/>
            <person name="Copeland A."/>
            <person name="Lapidus A."/>
            <person name="Cheng J.-F."/>
            <person name="Bruce D."/>
            <person name="Goodwin L."/>
            <person name="Pitluck S."/>
            <person name="Chertkov O."/>
            <person name="Detter J.C."/>
            <person name="Han C."/>
            <person name="Tapia R."/>
            <person name="Land M."/>
            <person name="Hauser L."/>
            <person name="Chang Y.-J."/>
            <person name="Jeffries C."/>
            <person name="Kyrpides N."/>
            <person name="Ivanova N."/>
            <person name="Mikhailova N."/>
            <person name="Hemme C.L."/>
            <person name="Woyke T."/>
        </authorList>
    </citation>
    <scope>NUCLEOTIDE SEQUENCE [LARGE SCALE GENOMIC DNA]</scope>
    <source>
        <strain evidence="8">ATCC 35296 / DSM 3052 / OCM 3 / 743B</strain>
    </source>
</reference>
<evidence type="ECO:0000256" key="5">
    <source>
        <dbReference type="ARBA" id="ARBA00039938"/>
    </source>
</evidence>
<dbReference type="AlphaFoldDB" id="D9SVS5"/>
<dbReference type="InterPro" id="IPR003735">
    <property type="entry name" value="Metal_Tscrpt_repr"/>
</dbReference>
<dbReference type="GO" id="GO:0005737">
    <property type="term" value="C:cytoplasm"/>
    <property type="evidence" value="ECO:0007669"/>
    <property type="project" value="UniProtKB-SubCell"/>
</dbReference>
<dbReference type="RefSeq" id="WP_010073535.1">
    <property type="nucleotide sequence ID" value="NC_014393.1"/>
</dbReference>
<comment type="subunit">
    <text evidence="2">Homodimer.</text>
</comment>
<sequence>MNEERKKVLQALKTSKGQIEGIIKMIEDERYCIDISNQLMAAQALLKKANLLILRQHLSHCVKEAIIHDKGDEKLDEVMKLLSKFID</sequence>
<name>D9SVS5_CLOC7</name>
<dbReference type="Gene3D" id="1.20.58.1000">
    <property type="entry name" value="Metal-sensitive repressor, helix protomer"/>
    <property type="match status" value="1"/>
</dbReference>
<dbReference type="PANTHER" id="PTHR33677">
    <property type="entry name" value="TRANSCRIPTIONAL REPRESSOR FRMR-RELATED"/>
    <property type="match status" value="1"/>
</dbReference>
<dbReference type="Proteomes" id="UP000002730">
    <property type="component" value="Chromosome"/>
</dbReference>
<dbReference type="GO" id="GO:0003677">
    <property type="term" value="F:DNA binding"/>
    <property type="evidence" value="ECO:0007669"/>
    <property type="project" value="InterPro"/>
</dbReference>
<accession>D9SVS5</accession>
<evidence type="ECO:0000256" key="4">
    <source>
        <dbReference type="ARBA" id="ARBA00022723"/>
    </source>
</evidence>
<dbReference type="GO" id="GO:0046872">
    <property type="term" value="F:metal ion binding"/>
    <property type="evidence" value="ECO:0007669"/>
    <property type="project" value="UniProtKB-KW"/>
</dbReference>
<protein>
    <recommendedName>
        <fullName evidence="5">Copper-sensing transcriptional repressor CsoR</fullName>
    </recommendedName>
    <alternativeName>
        <fullName evidence="6">Copper-sensitive operon repressor</fullName>
    </alternativeName>
</protein>
<dbReference type="STRING" id="573061.Clocel_3458"/>
<proteinExistence type="predicted"/>
<dbReference type="KEGG" id="ccb:Clocel_3458"/>
<keyword evidence="8" id="KW-1185">Reference proteome</keyword>
<dbReference type="Pfam" id="PF02583">
    <property type="entry name" value="Trns_repr_metal"/>
    <property type="match status" value="1"/>
</dbReference>
<organism evidence="7 8">
    <name type="scientific">Clostridium cellulovorans (strain ATCC 35296 / DSM 3052 / OCM 3 / 743B)</name>
    <dbReference type="NCBI Taxonomy" id="573061"/>
    <lineage>
        <taxon>Bacteria</taxon>
        <taxon>Bacillati</taxon>
        <taxon>Bacillota</taxon>
        <taxon>Clostridia</taxon>
        <taxon>Eubacteriales</taxon>
        <taxon>Clostridiaceae</taxon>
        <taxon>Clostridium</taxon>
    </lineage>
</organism>
<dbReference type="CDD" id="cd10159">
    <property type="entry name" value="CsoR-like_DUF156_2"/>
    <property type="match status" value="1"/>
</dbReference>
<keyword evidence="4" id="KW-0479">Metal-binding</keyword>
<evidence type="ECO:0000256" key="1">
    <source>
        <dbReference type="ARBA" id="ARBA00004496"/>
    </source>
</evidence>
<keyword evidence="3" id="KW-0963">Cytoplasm</keyword>
<dbReference type="HOGENOM" id="CLU_130332_2_2_9"/>
<evidence type="ECO:0000313" key="7">
    <source>
        <dbReference type="EMBL" id="ADL53136.1"/>
    </source>
</evidence>
<dbReference type="eggNOG" id="COG1937">
    <property type="taxonomic scope" value="Bacteria"/>
</dbReference>
<dbReference type="InterPro" id="IPR038390">
    <property type="entry name" value="Metal_Tscrpt_repr_sf"/>
</dbReference>
<evidence type="ECO:0000256" key="6">
    <source>
        <dbReference type="ARBA" id="ARBA00041544"/>
    </source>
</evidence>
<gene>
    <name evidence="7" type="ordered locus">Clocel_3458</name>
</gene>
<dbReference type="EMBL" id="CP002160">
    <property type="protein sequence ID" value="ADL53136.1"/>
    <property type="molecule type" value="Genomic_DNA"/>
</dbReference>
<evidence type="ECO:0000256" key="2">
    <source>
        <dbReference type="ARBA" id="ARBA00011738"/>
    </source>
</evidence>
<evidence type="ECO:0000256" key="3">
    <source>
        <dbReference type="ARBA" id="ARBA00022490"/>
    </source>
</evidence>
<dbReference type="PANTHER" id="PTHR33677:SF4">
    <property type="entry name" value="COPPER-SENSING TRANSCRIPTIONAL REPRESSOR CSOR"/>
    <property type="match status" value="1"/>
</dbReference>
<comment type="subcellular location">
    <subcellularLocation>
        <location evidence="1">Cytoplasm</location>
    </subcellularLocation>
</comment>
<evidence type="ECO:0000313" key="8">
    <source>
        <dbReference type="Proteomes" id="UP000002730"/>
    </source>
</evidence>
<dbReference type="GO" id="GO:0045892">
    <property type="term" value="P:negative regulation of DNA-templated transcription"/>
    <property type="evidence" value="ECO:0007669"/>
    <property type="project" value="UniProtKB-ARBA"/>
</dbReference>